<organism evidence="2">
    <name type="scientific">Nocardiopsis sp. 25L-1-1c</name>
    <dbReference type="NCBI Taxonomy" id="1009683"/>
    <lineage>
        <taxon>Bacteria</taxon>
        <taxon>Bacillati</taxon>
        <taxon>Actinomycetota</taxon>
        <taxon>Actinomycetes</taxon>
        <taxon>Streptosporangiales</taxon>
        <taxon>Nocardiopsidaceae</taxon>
        <taxon>Nocardiopsis</taxon>
    </lineage>
</organism>
<evidence type="ECO:0000256" key="1">
    <source>
        <dbReference type="SAM" id="Phobius"/>
    </source>
</evidence>
<keyword evidence="1" id="KW-1133">Transmembrane helix</keyword>
<keyword evidence="1" id="KW-0812">Transmembrane</keyword>
<evidence type="ECO:0000313" key="2">
    <source>
        <dbReference type="EMBL" id="AEC12513.1"/>
    </source>
</evidence>
<sequence length="228" mass="24793">MDGLSRTIDLTLIGTMAIGGTLMAALMWREGHPWAPWVAAGTVGWTVLLWVTWIRATPARVLADLRRDEPETAPEVETVPIPETIPETVAVPDSPAALETVPTGGEVGYWVGLTLYGPGWTDEEIQVRTDPNGWERPEVDPPVCPDCDATSGLSLAWVTSRPDIGRLWCPCGAIWRRDAWEGEDAAWWADLQEVPPVVPGRVSGDDVDPTIAFQAALLRREVGNAPTP</sequence>
<proteinExistence type="predicted"/>
<reference evidence="2" key="1">
    <citation type="submission" date="2010-04" db="EMBL/GenBank/DDBJ databases">
        <title>Complete nucleotide sequence of Nocardiopsis linear plasmid pNPL1.</title>
        <authorList>
            <person name="Tian X.-L."/>
            <person name="Zhong L."/>
            <person name="Cheng Q.-X."/>
            <person name="Chen Z.-H."/>
            <person name="Zhou M."/>
            <person name="Wang T."/>
            <person name="Fan Y."/>
            <person name="Yang Y."/>
            <person name="Guo P."/>
            <person name="Xia H.-Y."/>
            <person name="Qin Z.-J."/>
        </authorList>
    </citation>
    <scope>NUCLEOTIDE SEQUENCE</scope>
    <source>
        <strain evidence="2">25L-1-1c</strain>
        <plasmid evidence="2">pNPL1</plasmid>
    </source>
</reference>
<keyword evidence="2" id="KW-0614">Plasmid</keyword>
<accession>R4HCG3</accession>
<name>R4HCG3_9ACTN</name>
<protein>
    <submittedName>
        <fullName evidence="2">PNPL.20</fullName>
    </submittedName>
</protein>
<feature type="transmembrane region" description="Helical" evidence="1">
    <location>
        <begin position="34"/>
        <end position="56"/>
    </location>
</feature>
<dbReference type="AlphaFoldDB" id="R4HCG3"/>
<keyword evidence="1" id="KW-0472">Membrane</keyword>
<geneLocation type="plasmid" evidence="2">
    <name>pNPL1</name>
</geneLocation>
<dbReference type="EMBL" id="HM102370">
    <property type="protein sequence ID" value="AEC12513.1"/>
    <property type="molecule type" value="Genomic_DNA"/>
</dbReference>
<feature type="transmembrane region" description="Helical" evidence="1">
    <location>
        <begin position="7"/>
        <end position="28"/>
    </location>
</feature>
<dbReference type="RefSeq" id="WP_368074122.1">
    <property type="nucleotide sequence ID" value="NZ_HM102370.1"/>
</dbReference>